<dbReference type="AlphaFoldDB" id="A0ABD1XSL6"/>
<gene>
    <name evidence="1" type="ORF">R1flu_029086</name>
</gene>
<name>A0ABD1XSL6_9MARC</name>
<sequence length="166" mass="18229">MVDLPEYSSLKRTKIDEEDTMIAAHNSSISNPRKLAELLPSAEQMKAWQGATGTSGKEKNLSYPLALHPRGEEQKEGAIGGHVCSPMSAVTEMEISDFFVCIDIRLDYGHVVETGAHTSSVHTSSTESMDGCRKVMFTFLQPPIPLVEEEYAGRILKEKVFASISP</sequence>
<dbReference type="EMBL" id="JBHFFA010000008">
    <property type="protein sequence ID" value="KAL2610513.1"/>
    <property type="molecule type" value="Genomic_DNA"/>
</dbReference>
<keyword evidence="2" id="KW-1185">Reference proteome</keyword>
<organism evidence="1 2">
    <name type="scientific">Riccia fluitans</name>
    <dbReference type="NCBI Taxonomy" id="41844"/>
    <lineage>
        <taxon>Eukaryota</taxon>
        <taxon>Viridiplantae</taxon>
        <taxon>Streptophyta</taxon>
        <taxon>Embryophyta</taxon>
        <taxon>Marchantiophyta</taxon>
        <taxon>Marchantiopsida</taxon>
        <taxon>Marchantiidae</taxon>
        <taxon>Marchantiales</taxon>
        <taxon>Ricciaceae</taxon>
        <taxon>Riccia</taxon>
    </lineage>
</organism>
<evidence type="ECO:0000313" key="2">
    <source>
        <dbReference type="Proteomes" id="UP001605036"/>
    </source>
</evidence>
<evidence type="ECO:0000313" key="1">
    <source>
        <dbReference type="EMBL" id="KAL2610513.1"/>
    </source>
</evidence>
<dbReference type="Proteomes" id="UP001605036">
    <property type="component" value="Unassembled WGS sequence"/>
</dbReference>
<protein>
    <submittedName>
        <fullName evidence="1">Uncharacterized protein</fullName>
    </submittedName>
</protein>
<comment type="caution">
    <text evidence="1">The sequence shown here is derived from an EMBL/GenBank/DDBJ whole genome shotgun (WGS) entry which is preliminary data.</text>
</comment>
<reference evidence="1 2" key="1">
    <citation type="submission" date="2024-09" db="EMBL/GenBank/DDBJ databases">
        <title>Chromosome-scale assembly of Riccia fluitans.</title>
        <authorList>
            <person name="Paukszto L."/>
            <person name="Sawicki J."/>
            <person name="Karawczyk K."/>
            <person name="Piernik-Szablinska J."/>
            <person name="Szczecinska M."/>
            <person name="Mazdziarz M."/>
        </authorList>
    </citation>
    <scope>NUCLEOTIDE SEQUENCE [LARGE SCALE GENOMIC DNA]</scope>
    <source>
        <strain evidence="1">Rf_01</strain>
        <tissue evidence="1">Aerial parts of the thallus</tissue>
    </source>
</reference>
<accession>A0ABD1XSL6</accession>
<proteinExistence type="predicted"/>